<reference evidence="2 3" key="1">
    <citation type="submission" date="2021-10" db="EMBL/GenBank/DDBJ databases">
        <title>Draft genome of Aestuariibacter halophilus JC2043.</title>
        <authorList>
            <person name="Emsley S.A."/>
            <person name="Pfannmuller K.M."/>
            <person name="Ushijima B."/>
            <person name="Saw J.H."/>
            <person name="Videau P."/>
        </authorList>
    </citation>
    <scope>NUCLEOTIDE SEQUENCE [LARGE SCALE GENOMIC DNA]</scope>
    <source>
        <strain evidence="2 3">JC2043</strain>
    </source>
</reference>
<proteinExistence type="predicted"/>
<dbReference type="EMBL" id="JAJEWP010000002">
    <property type="protein sequence ID" value="MCC2616692.1"/>
    <property type="molecule type" value="Genomic_DNA"/>
</dbReference>
<name>A0ABS8G7Z0_9ALTE</name>
<gene>
    <name evidence="2" type="ORF">LJ739_10610</name>
</gene>
<dbReference type="RefSeq" id="WP_229160276.1">
    <property type="nucleotide sequence ID" value="NZ_JAJEWP010000002.1"/>
</dbReference>
<comment type="caution">
    <text evidence="2">The sequence shown here is derived from an EMBL/GenBank/DDBJ whole genome shotgun (WGS) entry which is preliminary data.</text>
</comment>
<evidence type="ECO:0000313" key="3">
    <source>
        <dbReference type="Proteomes" id="UP001520878"/>
    </source>
</evidence>
<feature type="signal peptide" evidence="1">
    <location>
        <begin position="1"/>
        <end position="23"/>
    </location>
</feature>
<evidence type="ECO:0000313" key="2">
    <source>
        <dbReference type="EMBL" id="MCC2616692.1"/>
    </source>
</evidence>
<feature type="chain" id="PRO_5046348214" evidence="1">
    <location>
        <begin position="24"/>
        <end position="53"/>
    </location>
</feature>
<keyword evidence="1" id="KW-0732">Signal</keyword>
<protein>
    <submittedName>
        <fullName evidence="2">Uncharacterized protein</fullName>
    </submittedName>
</protein>
<dbReference type="Proteomes" id="UP001520878">
    <property type="component" value="Unassembled WGS sequence"/>
</dbReference>
<keyword evidence="3" id="KW-1185">Reference proteome</keyword>
<accession>A0ABS8G7Z0</accession>
<organism evidence="2 3">
    <name type="scientific">Fluctibacter halophilus</name>
    <dbReference type="NCBI Taxonomy" id="226011"/>
    <lineage>
        <taxon>Bacteria</taxon>
        <taxon>Pseudomonadati</taxon>
        <taxon>Pseudomonadota</taxon>
        <taxon>Gammaproteobacteria</taxon>
        <taxon>Alteromonadales</taxon>
        <taxon>Alteromonadaceae</taxon>
        <taxon>Fluctibacter</taxon>
    </lineage>
</organism>
<sequence length="53" mass="5864">MKNVKLIAVLLTLTLTFAGTVQAGTGSKTKPPVAEEQEKSWYEQIWDLVTVND</sequence>
<evidence type="ECO:0000256" key="1">
    <source>
        <dbReference type="SAM" id="SignalP"/>
    </source>
</evidence>